<reference evidence="5" key="1">
    <citation type="submission" date="2016-10" db="EMBL/GenBank/DDBJ databases">
        <authorList>
            <person name="Varghese N."/>
            <person name="Submissions S."/>
        </authorList>
    </citation>
    <scope>NUCLEOTIDE SEQUENCE [LARGE SCALE GENOMIC DNA]</scope>
    <source>
        <strain evidence="5">CGMCC 1.10121</strain>
    </source>
</reference>
<feature type="transmembrane region" description="Helical" evidence="2">
    <location>
        <begin position="423"/>
        <end position="439"/>
    </location>
</feature>
<keyword evidence="2" id="KW-0472">Membrane</keyword>
<dbReference type="Pfam" id="PF07670">
    <property type="entry name" value="Gate"/>
    <property type="match status" value="1"/>
</dbReference>
<feature type="transmembrane region" description="Helical" evidence="2">
    <location>
        <begin position="159"/>
        <end position="183"/>
    </location>
</feature>
<dbReference type="InterPro" id="IPR011642">
    <property type="entry name" value="Gate_dom"/>
</dbReference>
<feature type="transmembrane region" description="Helical" evidence="2">
    <location>
        <begin position="348"/>
        <end position="368"/>
    </location>
</feature>
<dbReference type="Proteomes" id="UP000199126">
    <property type="component" value="Unassembled WGS sequence"/>
</dbReference>
<evidence type="ECO:0000256" key="1">
    <source>
        <dbReference type="SAM" id="MobiDB-lite"/>
    </source>
</evidence>
<keyword evidence="2" id="KW-0812">Transmembrane</keyword>
<feature type="transmembrane region" description="Helical" evidence="2">
    <location>
        <begin position="39"/>
        <end position="58"/>
    </location>
</feature>
<proteinExistence type="predicted"/>
<evidence type="ECO:0000256" key="2">
    <source>
        <dbReference type="SAM" id="Phobius"/>
    </source>
</evidence>
<dbReference type="AlphaFoldDB" id="A0A1H8UD91"/>
<feature type="compositionally biased region" description="Basic and acidic residues" evidence="1">
    <location>
        <begin position="9"/>
        <end position="20"/>
    </location>
</feature>
<name>A0A1H8UD91_9EURY</name>
<feature type="transmembrane region" description="Helical" evidence="2">
    <location>
        <begin position="269"/>
        <end position="289"/>
    </location>
</feature>
<evidence type="ECO:0000313" key="4">
    <source>
        <dbReference type="EMBL" id="SEP01190.1"/>
    </source>
</evidence>
<feature type="transmembrane region" description="Helical" evidence="2">
    <location>
        <begin position="396"/>
        <end position="416"/>
    </location>
</feature>
<evidence type="ECO:0000259" key="3">
    <source>
        <dbReference type="Pfam" id="PF07670"/>
    </source>
</evidence>
<dbReference type="OrthoDB" id="200968at2157"/>
<evidence type="ECO:0000313" key="5">
    <source>
        <dbReference type="Proteomes" id="UP000199126"/>
    </source>
</evidence>
<sequence length="486" mass="52271">MFGSQAWESEEHISDASATAEEKSISEVEFGHYGWRPTLRFLVAFLTGGFVFLFPVQWEGQMTIPLDIIMTLIQNASIVAVELFALGIIVAGGVLTTAADIHYRGGPTFSQRTVDVLGLEYWRTATVFVLFRLAAIFFAFAILLDIGPEWMLSDSITNIAWGALVITVALVIPIGAVFVNLLAELGGLQFIGTLAQPIMRPVFNLPGRSALDSAASWLGSFSIGYYLTRNVFDRGGYNKREVFVICTCFATANLGTVGAVAAILGLLHIFPVIILLYTVATLIVAAILVRIPPLSTVPNEYIAEPDPEPRFTGTVGDYLRFAFNEGVTAAAEGDSIPRASLTGFVDGLKLAGTVVGSVLTMSMVVLLLEAYTPVFEYVAQPFVPLLSMFGIPEPQLAAIGIILGGAEFFIGSTFVVESSVTTQVFVLVVTSAQAIFFSAPAPMMVDMFDDVPMRFRDLFLLLIMRTALLVPIAAVLTHAAAAVGLL</sequence>
<feature type="transmembrane region" description="Helical" evidence="2">
    <location>
        <begin position="459"/>
        <end position="485"/>
    </location>
</feature>
<feature type="region of interest" description="Disordered" evidence="1">
    <location>
        <begin position="1"/>
        <end position="20"/>
    </location>
</feature>
<dbReference type="EMBL" id="FODV01000010">
    <property type="protein sequence ID" value="SEP01190.1"/>
    <property type="molecule type" value="Genomic_DNA"/>
</dbReference>
<feature type="domain" description="Nucleoside transporter/FeoB GTPase Gate" evidence="3">
    <location>
        <begin position="165"/>
        <end position="266"/>
    </location>
</feature>
<keyword evidence="2" id="KW-1133">Transmembrane helix</keyword>
<organism evidence="4 5">
    <name type="scientific">Halogranum amylolyticum</name>
    <dbReference type="NCBI Taxonomy" id="660520"/>
    <lineage>
        <taxon>Archaea</taxon>
        <taxon>Methanobacteriati</taxon>
        <taxon>Methanobacteriota</taxon>
        <taxon>Stenosarchaea group</taxon>
        <taxon>Halobacteria</taxon>
        <taxon>Halobacteriales</taxon>
        <taxon>Haloferacaceae</taxon>
    </lineage>
</organism>
<feature type="transmembrane region" description="Helical" evidence="2">
    <location>
        <begin position="242"/>
        <end position="263"/>
    </location>
</feature>
<gene>
    <name evidence="4" type="ORF">SAMN04487948_110125</name>
</gene>
<protein>
    <submittedName>
        <fullName evidence="4">Nucleoside recognition GATE domain-containing membrane protein YjiH</fullName>
    </submittedName>
</protein>
<accession>A0A1H8UD91</accession>
<dbReference type="RefSeq" id="WP_089826100.1">
    <property type="nucleotide sequence ID" value="NZ_FODV01000010.1"/>
</dbReference>
<feature type="transmembrane region" description="Helical" evidence="2">
    <location>
        <begin position="78"/>
        <end position="101"/>
    </location>
</feature>
<keyword evidence="5" id="KW-1185">Reference proteome</keyword>
<feature type="transmembrane region" description="Helical" evidence="2">
    <location>
        <begin position="121"/>
        <end position="144"/>
    </location>
</feature>